<name>A0A934MA07_9CORY</name>
<dbReference type="RefSeq" id="WP_198737621.1">
    <property type="nucleotide sequence ID" value="NZ_JAEIOS010000009.1"/>
</dbReference>
<dbReference type="EMBL" id="JAEIOS010000009">
    <property type="protein sequence ID" value="MBI8988598.1"/>
    <property type="molecule type" value="Genomic_DNA"/>
</dbReference>
<dbReference type="AlphaFoldDB" id="A0A934MA07"/>
<proteinExistence type="predicted"/>
<sequence>MSTSAHTGAVVTIWFVTATDPAAVIASEPRSDRGFGRKYLAQLNPAWPITPIGQFALNRSVPASTDEYYIAGYPGVTLVQTVMEDVHRLSELEPRILTSLPASDVYVFASDPETDFGGIAHFRDGEVVRSLCARRDRLYEDIGLPDPFELPFWAGDHDDGNGTGIDLPFHPVDLIPAAQRAWLGFDLAADGPDVHVTAFAVDGRPEPRFLNEPDRRGAQDLDTVVGRASSKLGISVRDPGYDDYETHDDGDGDGDEFRRLAEAGATAARRIGRIVARRGRHLGATIGQKLRHTDRP</sequence>
<dbReference type="Pfam" id="PF21997">
    <property type="entry name" value="DUF6928"/>
    <property type="match status" value="1"/>
</dbReference>
<keyword evidence="2" id="KW-1185">Reference proteome</keyword>
<protein>
    <submittedName>
        <fullName evidence="1">Uncharacterized protein</fullName>
    </submittedName>
</protein>
<comment type="caution">
    <text evidence="1">The sequence shown here is derived from an EMBL/GenBank/DDBJ whole genome shotgun (WGS) entry which is preliminary data.</text>
</comment>
<organism evidence="1 2">
    <name type="scientific">Corynebacterium meridianum</name>
    <dbReference type="NCBI Taxonomy" id="2765363"/>
    <lineage>
        <taxon>Bacteria</taxon>
        <taxon>Bacillati</taxon>
        <taxon>Actinomycetota</taxon>
        <taxon>Actinomycetes</taxon>
        <taxon>Mycobacteriales</taxon>
        <taxon>Corynebacteriaceae</taxon>
        <taxon>Corynebacterium</taxon>
    </lineage>
</organism>
<accession>A0A934MA07</accession>
<dbReference type="Proteomes" id="UP000645966">
    <property type="component" value="Unassembled WGS sequence"/>
</dbReference>
<reference evidence="1" key="1">
    <citation type="submission" date="2020-12" db="EMBL/GenBank/DDBJ databases">
        <title>Genome public.</title>
        <authorList>
            <person name="Sun Q."/>
        </authorList>
    </citation>
    <scope>NUCLEOTIDE SEQUENCE</scope>
    <source>
        <strain evidence="1">CCM 8863</strain>
    </source>
</reference>
<evidence type="ECO:0000313" key="2">
    <source>
        <dbReference type="Proteomes" id="UP000645966"/>
    </source>
</evidence>
<dbReference type="InterPro" id="IPR053847">
    <property type="entry name" value="DUF6928"/>
</dbReference>
<evidence type="ECO:0000313" key="1">
    <source>
        <dbReference type="EMBL" id="MBI8988598.1"/>
    </source>
</evidence>
<gene>
    <name evidence="1" type="ORF">JDV75_02295</name>
</gene>